<proteinExistence type="predicted"/>
<sequence length="531" mass="58391">MTDTVCRNKCRTELCYLADETDCRRFIMCEEVAPGNQYTATVMQCAYGTFWAGLQVERTISCDSPKNVNCSINYCQGRNEGEKFDLQDSNCKIYWECSSGVLTPSCCGELRKFDPKAKACVADLTCYDQCPIKKDVCLPNGPATEPLDDANCRTYWNCGDKNPLPVCCESGMGYDPETAECKANGCTDICPPQYEKDICKKGVQKYDIQDNHCRTYMQCNAELGDERWCCPSGRKFDSGTEGCVPLEEADKCNDYCPPGYKEFCPLEPVPTNSSKYITVDGKIKTVMDCAPGSLFDIKTCTCAERVDVPDNSCNMELDIVFDDGKMVRSGAQKKTQIIQYGQLENGTEPVNNRLPFVLNGKANFEVPFAQQQYDNVFISVYFKPANNANEGRQVLVSNCMNLDLGAPTLDLSLLNGNVQLQVVTIDGAGQSDVIQLPFQVNVWQEARVLYTNGTLQLGVQTNTGSGKGLAGMPLTGGVTVAGKGLEFCGCGQIGNEEITENGFVGLLAELKFSKCVKQLWVDEFVETFGSA</sequence>
<evidence type="ECO:0000259" key="1">
    <source>
        <dbReference type="PROSITE" id="PS50940"/>
    </source>
</evidence>
<gene>
    <name evidence="2" type="ORF">MAR_006554</name>
</gene>
<dbReference type="InterPro" id="IPR002557">
    <property type="entry name" value="Chitin-bd_dom"/>
</dbReference>
<evidence type="ECO:0000313" key="3">
    <source>
        <dbReference type="Proteomes" id="UP001164746"/>
    </source>
</evidence>
<organism evidence="2 3">
    <name type="scientific">Mya arenaria</name>
    <name type="common">Soft-shell clam</name>
    <dbReference type="NCBI Taxonomy" id="6604"/>
    <lineage>
        <taxon>Eukaryota</taxon>
        <taxon>Metazoa</taxon>
        <taxon>Spiralia</taxon>
        <taxon>Lophotrochozoa</taxon>
        <taxon>Mollusca</taxon>
        <taxon>Bivalvia</taxon>
        <taxon>Autobranchia</taxon>
        <taxon>Heteroconchia</taxon>
        <taxon>Euheterodonta</taxon>
        <taxon>Imparidentia</taxon>
        <taxon>Neoheterodontei</taxon>
        <taxon>Myida</taxon>
        <taxon>Myoidea</taxon>
        <taxon>Myidae</taxon>
        <taxon>Mya</taxon>
    </lineage>
</organism>
<accession>A0ABY7D9Z2</accession>
<dbReference type="EMBL" id="CP111012">
    <property type="protein sequence ID" value="WAQ94083.1"/>
    <property type="molecule type" value="Genomic_DNA"/>
</dbReference>
<dbReference type="SMART" id="SM00494">
    <property type="entry name" value="ChtBD2"/>
    <property type="match status" value="5"/>
</dbReference>
<name>A0ABY7D9Z2_MYAAR</name>
<feature type="domain" description="Chitin-binding type-2" evidence="1">
    <location>
        <begin position="7"/>
        <end position="72"/>
    </location>
</feature>
<dbReference type="Gene3D" id="2.170.140.10">
    <property type="entry name" value="Chitin binding domain"/>
    <property type="match status" value="1"/>
</dbReference>
<keyword evidence="3" id="KW-1185">Reference proteome</keyword>
<evidence type="ECO:0000313" key="2">
    <source>
        <dbReference type="EMBL" id="WAQ94083.1"/>
    </source>
</evidence>
<feature type="domain" description="Chitin-binding type-2" evidence="1">
    <location>
        <begin position="196"/>
        <end position="254"/>
    </location>
</feature>
<protein>
    <submittedName>
        <fullName evidence="2">PIF-like protein</fullName>
    </submittedName>
</protein>
<dbReference type="PROSITE" id="PS50940">
    <property type="entry name" value="CHIT_BIND_II"/>
    <property type="match status" value="2"/>
</dbReference>
<reference evidence="2" key="1">
    <citation type="submission" date="2022-11" db="EMBL/GenBank/DDBJ databases">
        <title>Centuries of genome instability and evolution in soft-shell clam transmissible cancer (bioRxiv).</title>
        <authorList>
            <person name="Hart S.F.M."/>
            <person name="Yonemitsu M.A."/>
            <person name="Giersch R.M."/>
            <person name="Beal B.F."/>
            <person name="Arriagada G."/>
            <person name="Davis B.W."/>
            <person name="Ostrander E.A."/>
            <person name="Goff S.P."/>
            <person name="Metzger M.J."/>
        </authorList>
    </citation>
    <scope>NUCLEOTIDE SEQUENCE</scope>
    <source>
        <strain evidence="2">MELC-2E11</strain>
        <tissue evidence="2">Siphon/mantle</tissue>
    </source>
</reference>
<dbReference type="SUPFAM" id="SSF57625">
    <property type="entry name" value="Invertebrate chitin-binding proteins"/>
    <property type="match status" value="1"/>
</dbReference>
<dbReference type="InterPro" id="IPR036508">
    <property type="entry name" value="Chitin-bd_dom_sf"/>
</dbReference>
<dbReference type="Proteomes" id="UP001164746">
    <property type="component" value="Chromosome 1"/>
</dbReference>